<reference evidence="2" key="2">
    <citation type="journal article" date="2017" name="Nat. Plants">
        <title>The Aegilops tauschii genome reveals multiple impacts of transposons.</title>
        <authorList>
            <person name="Zhao G."/>
            <person name="Zou C."/>
            <person name="Li K."/>
            <person name="Wang K."/>
            <person name="Li T."/>
            <person name="Gao L."/>
            <person name="Zhang X."/>
            <person name="Wang H."/>
            <person name="Yang Z."/>
            <person name="Liu X."/>
            <person name="Jiang W."/>
            <person name="Mao L."/>
            <person name="Kong X."/>
            <person name="Jiao Y."/>
            <person name="Jia J."/>
        </authorList>
    </citation>
    <scope>NUCLEOTIDE SEQUENCE [LARGE SCALE GENOMIC DNA]</scope>
    <source>
        <strain evidence="2">cv. AL8/78</strain>
    </source>
</reference>
<proteinExistence type="predicted"/>
<reference evidence="2" key="1">
    <citation type="journal article" date="2014" name="Science">
        <title>Ancient hybridizations among the ancestral genomes of bread wheat.</title>
        <authorList>
            <consortium name="International Wheat Genome Sequencing Consortium,"/>
            <person name="Marcussen T."/>
            <person name="Sandve S.R."/>
            <person name="Heier L."/>
            <person name="Spannagl M."/>
            <person name="Pfeifer M."/>
            <person name="Jakobsen K.S."/>
            <person name="Wulff B.B."/>
            <person name="Steuernagel B."/>
            <person name="Mayer K.F."/>
            <person name="Olsen O.A."/>
        </authorList>
    </citation>
    <scope>NUCLEOTIDE SEQUENCE [LARGE SCALE GENOMIC DNA]</scope>
    <source>
        <strain evidence="2">cv. AL8/78</strain>
    </source>
</reference>
<protein>
    <submittedName>
        <fullName evidence="1">Uncharacterized protein</fullName>
    </submittedName>
</protein>
<reference evidence="1" key="4">
    <citation type="submission" date="2019-03" db="UniProtKB">
        <authorList>
            <consortium name="EnsemblPlants"/>
        </authorList>
    </citation>
    <scope>IDENTIFICATION</scope>
</reference>
<reference evidence="1" key="5">
    <citation type="journal article" date="2021" name="G3 (Bethesda)">
        <title>Aegilops tauschii genome assembly Aet v5.0 features greater sequence contiguity and improved annotation.</title>
        <authorList>
            <person name="Wang L."/>
            <person name="Zhu T."/>
            <person name="Rodriguez J.C."/>
            <person name="Deal K.R."/>
            <person name="Dubcovsky J."/>
            <person name="McGuire P.E."/>
            <person name="Lux T."/>
            <person name="Spannagl M."/>
            <person name="Mayer K.F.X."/>
            <person name="Baldrich P."/>
            <person name="Meyers B.C."/>
            <person name="Huo N."/>
            <person name="Gu Y.Q."/>
            <person name="Zhou H."/>
            <person name="Devos K.M."/>
            <person name="Bennetzen J.L."/>
            <person name="Unver T."/>
            <person name="Budak H."/>
            <person name="Gulick P.J."/>
            <person name="Galiba G."/>
            <person name="Kalapos B."/>
            <person name="Nelson D.R."/>
            <person name="Li P."/>
            <person name="You F.M."/>
            <person name="Luo M.C."/>
            <person name="Dvorak J."/>
        </authorList>
    </citation>
    <scope>NUCLEOTIDE SEQUENCE [LARGE SCALE GENOMIC DNA]</scope>
    <source>
        <strain evidence="1">cv. AL8/78</strain>
    </source>
</reference>
<dbReference type="EnsemblPlants" id="AET2Gv20582700.1">
    <property type="protein sequence ID" value="AET2Gv20582700.1"/>
    <property type="gene ID" value="AET2Gv20582700"/>
</dbReference>
<evidence type="ECO:0000313" key="2">
    <source>
        <dbReference type="Proteomes" id="UP000015105"/>
    </source>
</evidence>
<evidence type="ECO:0000313" key="1">
    <source>
        <dbReference type="EnsemblPlants" id="AET2Gv20582700.1"/>
    </source>
</evidence>
<keyword evidence="2" id="KW-1185">Reference proteome</keyword>
<dbReference type="Gramene" id="AET2Gv20582700.1">
    <property type="protein sequence ID" value="AET2Gv20582700.1"/>
    <property type="gene ID" value="AET2Gv20582700"/>
</dbReference>
<name>A0A453BNZ8_AEGTS</name>
<sequence>RGVPRPTASCFSLSGRVRKVLDEYGRVCPYMGFYIPDMKVASTAEGPKECLLNL</sequence>
<reference evidence="1" key="3">
    <citation type="journal article" date="2017" name="Nature">
        <title>Genome sequence of the progenitor of the wheat D genome Aegilops tauschii.</title>
        <authorList>
            <person name="Luo M.C."/>
            <person name="Gu Y.Q."/>
            <person name="Puiu D."/>
            <person name="Wang H."/>
            <person name="Twardziok S.O."/>
            <person name="Deal K.R."/>
            <person name="Huo N."/>
            <person name="Zhu T."/>
            <person name="Wang L."/>
            <person name="Wang Y."/>
            <person name="McGuire P.E."/>
            <person name="Liu S."/>
            <person name="Long H."/>
            <person name="Ramasamy R.K."/>
            <person name="Rodriguez J.C."/>
            <person name="Van S.L."/>
            <person name="Yuan L."/>
            <person name="Wang Z."/>
            <person name="Xia Z."/>
            <person name="Xiao L."/>
            <person name="Anderson O.D."/>
            <person name="Ouyang S."/>
            <person name="Liang Y."/>
            <person name="Zimin A.V."/>
            <person name="Pertea G."/>
            <person name="Qi P."/>
            <person name="Bennetzen J.L."/>
            <person name="Dai X."/>
            <person name="Dawson M.W."/>
            <person name="Muller H.G."/>
            <person name="Kugler K."/>
            <person name="Rivarola-Duarte L."/>
            <person name="Spannagl M."/>
            <person name="Mayer K.F.X."/>
            <person name="Lu F.H."/>
            <person name="Bevan M.W."/>
            <person name="Leroy P."/>
            <person name="Li P."/>
            <person name="You F.M."/>
            <person name="Sun Q."/>
            <person name="Liu Z."/>
            <person name="Lyons E."/>
            <person name="Wicker T."/>
            <person name="Salzberg S.L."/>
            <person name="Devos K.M."/>
            <person name="Dvorak J."/>
        </authorList>
    </citation>
    <scope>NUCLEOTIDE SEQUENCE [LARGE SCALE GENOMIC DNA]</scope>
    <source>
        <strain evidence="1">cv. AL8/78</strain>
    </source>
</reference>
<dbReference type="Proteomes" id="UP000015105">
    <property type="component" value="Chromosome 2D"/>
</dbReference>
<organism evidence="1 2">
    <name type="scientific">Aegilops tauschii subsp. strangulata</name>
    <name type="common">Goatgrass</name>
    <dbReference type="NCBI Taxonomy" id="200361"/>
    <lineage>
        <taxon>Eukaryota</taxon>
        <taxon>Viridiplantae</taxon>
        <taxon>Streptophyta</taxon>
        <taxon>Embryophyta</taxon>
        <taxon>Tracheophyta</taxon>
        <taxon>Spermatophyta</taxon>
        <taxon>Magnoliopsida</taxon>
        <taxon>Liliopsida</taxon>
        <taxon>Poales</taxon>
        <taxon>Poaceae</taxon>
        <taxon>BOP clade</taxon>
        <taxon>Pooideae</taxon>
        <taxon>Triticodae</taxon>
        <taxon>Triticeae</taxon>
        <taxon>Triticinae</taxon>
        <taxon>Aegilops</taxon>
    </lineage>
</organism>
<accession>A0A453BNZ8</accession>
<dbReference type="AlphaFoldDB" id="A0A453BNZ8"/>